<dbReference type="PANTHER" id="PTHR40132">
    <property type="entry name" value="PRE-MRNA-SPLICING FACTOR 38B"/>
    <property type="match status" value="1"/>
</dbReference>
<keyword evidence="3" id="KW-1185">Reference proteome</keyword>
<feature type="region of interest" description="Disordered" evidence="1">
    <location>
        <begin position="404"/>
        <end position="423"/>
    </location>
</feature>
<accession>A0A5N6T087</accession>
<feature type="compositionally biased region" description="Basic and acidic residues" evidence="1">
    <location>
        <begin position="242"/>
        <end position="264"/>
    </location>
</feature>
<evidence type="ECO:0000256" key="1">
    <source>
        <dbReference type="SAM" id="MobiDB-lite"/>
    </source>
</evidence>
<reference evidence="2 3" key="1">
    <citation type="submission" date="2019-04" db="EMBL/GenBank/DDBJ databases">
        <title>Friends and foes A comparative genomics study of 23 Aspergillus species from section Flavi.</title>
        <authorList>
            <consortium name="DOE Joint Genome Institute"/>
            <person name="Kjaerbolling I."/>
            <person name="Vesth T."/>
            <person name="Frisvad J.C."/>
            <person name="Nybo J.L."/>
            <person name="Theobald S."/>
            <person name="Kildgaard S."/>
            <person name="Isbrandt T."/>
            <person name="Kuo A."/>
            <person name="Sato A."/>
            <person name="Lyhne E.K."/>
            <person name="Kogle M.E."/>
            <person name="Wiebenga A."/>
            <person name="Kun R.S."/>
            <person name="Lubbers R.J."/>
            <person name="Makela M.R."/>
            <person name="Barry K."/>
            <person name="Chovatia M."/>
            <person name="Clum A."/>
            <person name="Daum C."/>
            <person name="Haridas S."/>
            <person name="He G."/>
            <person name="LaButti K."/>
            <person name="Lipzen A."/>
            <person name="Mondo S."/>
            <person name="Riley R."/>
            <person name="Salamov A."/>
            <person name="Simmons B.A."/>
            <person name="Magnuson J.K."/>
            <person name="Henrissat B."/>
            <person name="Mortensen U.H."/>
            <person name="Larsen T.O."/>
            <person name="Devries R.P."/>
            <person name="Grigoriev I.V."/>
            <person name="Machida M."/>
            <person name="Baker S.E."/>
            <person name="Andersen M.R."/>
        </authorList>
    </citation>
    <scope>NUCLEOTIDE SEQUENCE [LARGE SCALE GENOMIC DNA]</scope>
    <source>
        <strain evidence="2 3">CBS 117625</strain>
    </source>
</reference>
<feature type="region of interest" description="Disordered" evidence="1">
    <location>
        <begin position="346"/>
        <end position="366"/>
    </location>
</feature>
<dbReference type="EMBL" id="ML743565">
    <property type="protein sequence ID" value="KAE8139490.1"/>
    <property type="molecule type" value="Genomic_DNA"/>
</dbReference>
<evidence type="ECO:0008006" key="4">
    <source>
        <dbReference type="Google" id="ProtNLM"/>
    </source>
</evidence>
<gene>
    <name evidence="2" type="ORF">BDV38DRAFT_241562</name>
</gene>
<evidence type="ECO:0000313" key="3">
    <source>
        <dbReference type="Proteomes" id="UP000325672"/>
    </source>
</evidence>
<evidence type="ECO:0000313" key="2">
    <source>
        <dbReference type="EMBL" id="KAE8139490.1"/>
    </source>
</evidence>
<protein>
    <recommendedName>
        <fullName evidence="4">Pre-mRNA-splicing factor 38B</fullName>
    </recommendedName>
</protein>
<feature type="compositionally biased region" description="Polar residues" evidence="1">
    <location>
        <begin position="405"/>
        <end position="416"/>
    </location>
</feature>
<dbReference type="PANTHER" id="PTHR40132:SF1">
    <property type="entry name" value="PRE-MRNA-SPLICING FACTOR 38B"/>
    <property type="match status" value="1"/>
</dbReference>
<feature type="compositionally biased region" description="Basic and acidic residues" evidence="1">
    <location>
        <begin position="94"/>
        <end position="113"/>
    </location>
</feature>
<feature type="compositionally biased region" description="Basic residues" evidence="1">
    <location>
        <begin position="218"/>
        <end position="236"/>
    </location>
</feature>
<feature type="compositionally biased region" description="Basic and acidic residues" evidence="1">
    <location>
        <begin position="208"/>
        <end position="217"/>
    </location>
</feature>
<name>A0A5N6T087_ASPPS</name>
<feature type="region of interest" description="Disordered" evidence="1">
    <location>
        <begin position="94"/>
        <end position="315"/>
    </location>
</feature>
<proteinExistence type="predicted"/>
<feature type="compositionally biased region" description="Basic residues" evidence="1">
    <location>
        <begin position="190"/>
        <end position="206"/>
    </location>
</feature>
<dbReference type="Proteomes" id="UP000325672">
    <property type="component" value="Unassembled WGS sequence"/>
</dbReference>
<feature type="compositionally biased region" description="Basic and acidic residues" evidence="1">
    <location>
        <begin position="180"/>
        <end position="189"/>
    </location>
</feature>
<feature type="compositionally biased region" description="Basic and acidic residues" evidence="1">
    <location>
        <begin position="124"/>
        <end position="154"/>
    </location>
</feature>
<dbReference type="GeneID" id="43638244"/>
<sequence>MSIYYYYITYLPVQVKSSSVHTTYLGATMPPNTGRANSNPDDDDYVAQVLANEARDSSLKYSALGMGAYMPKRPTGAAPKPNTRFLRHIIKETDNHNLALKRKEEREARERMRQLRNQPASSNDSRKDAHGRQTRSDDRKSRRDRREDREDKQSSYRRRHRSRSASADRDRSHRHRRRRDSYGEDEDRHRSSRRSHRHRSYSRSRSRSPQENRETKSHSRHHRRRRRSRSPSRSRSRSLGANDRRRNRDRENTRVRSSREKGPPERSSTSKIKASSPLPPVATQDQQPGYESDPLEDIVGPLPLQANSSTDAAPIRSRGRGAYRLNMSNIDAHFAPDYDPTLDVQLEDDDEKASSKPSRRPVAGLMTGDDDWELALEAVRDRARWKQRGEERLREAGFDDAFVNQWKSNTTPTTGDSEGRLEDVKWSKKGEGREWDRGKYVNEDGHIDVKASW</sequence>
<dbReference type="RefSeq" id="XP_031915553.1">
    <property type="nucleotide sequence ID" value="XM_032054034.1"/>
</dbReference>
<dbReference type="AlphaFoldDB" id="A0A5N6T087"/>
<dbReference type="OrthoDB" id="2431475at2759"/>
<organism evidence="2 3">
    <name type="scientific">Aspergillus pseudotamarii</name>
    <dbReference type="NCBI Taxonomy" id="132259"/>
    <lineage>
        <taxon>Eukaryota</taxon>
        <taxon>Fungi</taxon>
        <taxon>Dikarya</taxon>
        <taxon>Ascomycota</taxon>
        <taxon>Pezizomycotina</taxon>
        <taxon>Eurotiomycetes</taxon>
        <taxon>Eurotiomycetidae</taxon>
        <taxon>Eurotiales</taxon>
        <taxon>Aspergillaceae</taxon>
        <taxon>Aspergillus</taxon>
        <taxon>Aspergillus subgen. Circumdati</taxon>
    </lineage>
</organism>